<dbReference type="RefSeq" id="WP_346755708.1">
    <property type="nucleotide sequence ID" value="NZ_JAUJEA010000024.1"/>
</dbReference>
<feature type="signal peptide" evidence="1">
    <location>
        <begin position="1"/>
        <end position="23"/>
    </location>
</feature>
<dbReference type="PROSITE" id="PS51257">
    <property type="entry name" value="PROKAR_LIPOPROTEIN"/>
    <property type="match status" value="1"/>
</dbReference>
<protein>
    <recommendedName>
        <fullName evidence="4">Lipocalin-like domain-containing protein</fullName>
    </recommendedName>
</protein>
<accession>A0ABT8KY21</accession>
<keyword evidence="3" id="KW-1185">Reference proteome</keyword>
<dbReference type="EMBL" id="JAUJEA010000024">
    <property type="protein sequence ID" value="MDN5205690.1"/>
    <property type="molecule type" value="Genomic_DNA"/>
</dbReference>
<comment type="caution">
    <text evidence="2">The sequence shown here is derived from an EMBL/GenBank/DDBJ whole genome shotgun (WGS) entry which is preliminary data.</text>
</comment>
<feature type="chain" id="PRO_5047374235" description="Lipocalin-like domain-containing protein" evidence="1">
    <location>
        <begin position="24"/>
        <end position="153"/>
    </location>
</feature>
<organism evidence="2 3">
    <name type="scientific">Splendidivirga corallicola</name>
    <dbReference type="NCBI Taxonomy" id="3051826"/>
    <lineage>
        <taxon>Bacteria</taxon>
        <taxon>Pseudomonadati</taxon>
        <taxon>Bacteroidota</taxon>
        <taxon>Cytophagia</taxon>
        <taxon>Cytophagales</taxon>
        <taxon>Splendidivirgaceae</taxon>
        <taxon>Splendidivirga</taxon>
    </lineage>
</organism>
<evidence type="ECO:0000256" key="1">
    <source>
        <dbReference type="SAM" id="SignalP"/>
    </source>
</evidence>
<proteinExistence type="predicted"/>
<evidence type="ECO:0000313" key="3">
    <source>
        <dbReference type="Proteomes" id="UP001172082"/>
    </source>
</evidence>
<reference evidence="2" key="1">
    <citation type="submission" date="2023-06" db="EMBL/GenBank/DDBJ databases">
        <title>Genomic of Parafulvivirga corallium.</title>
        <authorList>
            <person name="Wang G."/>
        </authorList>
    </citation>
    <scope>NUCLEOTIDE SEQUENCE</scope>
    <source>
        <strain evidence="2">BMA10</strain>
    </source>
</reference>
<dbReference type="Proteomes" id="UP001172082">
    <property type="component" value="Unassembled WGS sequence"/>
</dbReference>
<name>A0ABT8KY21_9BACT</name>
<sequence length="153" mass="17762">MKKLNKFLAVAIVIIFIASCNNDDEMDLTPPILTEKQLQGNWRISYFWDQTVRTNEYQGFVFTFINSDIDVDANGTDINGTYDIWFNQINGQQHTILDVVFADAPSINLSDKMRELREDWIVKKISENGNNIEFEELQSNNPPEILHFTRITN</sequence>
<gene>
    <name evidence="2" type="ORF">QQ008_30175</name>
</gene>
<evidence type="ECO:0000313" key="2">
    <source>
        <dbReference type="EMBL" id="MDN5205690.1"/>
    </source>
</evidence>
<keyword evidence="1" id="KW-0732">Signal</keyword>
<evidence type="ECO:0008006" key="4">
    <source>
        <dbReference type="Google" id="ProtNLM"/>
    </source>
</evidence>